<dbReference type="PANTHER" id="PTHR30265">
    <property type="entry name" value="RHO-INTERACTING TRANSCRIPTION TERMINATION FACTOR NUSG"/>
    <property type="match status" value="1"/>
</dbReference>
<dbReference type="PANTHER" id="PTHR30265:SF4">
    <property type="entry name" value="KOW MOTIF FAMILY PROTEIN, EXPRESSED"/>
    <property type="match status" value="1"/>
</dbReference>
<keyword evidence="1" id="KW-0889">Transcription antitermination</keyword>
<dbReference type="CDD" id="cd08000">
    <property type="entry name" value="NGN"/>
    <property type="match status" value="1"/>
</dbReference>
<evidence type="ECO:0000313" key="6">
    <source>
        <dbReference type="Proteomes" id="UP000810207"/>
    </source>
</evidence>
<keyword evidence="6" id="KW-1185">Reference proteome</keyword>
<dbReference type="InterPro" id="IPR036735">
    <property type="entry name" value="NGN_dom_sf"/>
</dbReference>
<dbReference type="InterPro" id="IPR008991">
    <property type="entry name" value="Translation_prot_SH3-like_sf"/>
</dbReference>
<evidence type="ECO:0000256" key="2">
    <source>
        <dbReference type="ARBA" id="ARBA00023015"/>
    </source>
</evidence>
<dbReference type="InterPro" id="IPR043425">
    <property type="entry name" value="NusG-like"/>
</dbReference>
<dbReference type="Proteomes" id="UP000810207">
    <property type="component" value="Unassembled WGS sequence"/>
</dbReference>
<evidence type="ECO:0000256" key="1">
    <source>
        <dbReference type="ARBA" id="ARBA00022814"/>
    </source>
</evidence>
<dbReference type="InterPro" id="IPR014722">
    <property type="entry name" value="Rib_uL2_dom2"/>
</dbReference>
<protein>
    <submittedName>
        <fullName evidence="5">Transcriptional antiterminator NusG</fullName>
    </submittedName>
</protein>
<dbReference type="Pfam" id="PF02357">
    <property type="entry name" value="NusG"/>
    <property type="match status" value="1"/>
</dbReference>
<gene>
    <name evidence="5" type="ORF">J2Z28_003903</name>
</gene>
<dbReference type="InterPro" id="IPR047663">
    <property type="entry name" value="Transcription_antiterm_LoaP"/>
</dbReference>
<evidence type="ECO:0000256" key="3">
    <source>
        <dbReference type="ARBA" id="ARBA00023163"/>
    </source>
</evidence>
<reference evidence="5 6" key="1">
    <citation type="submission" date="2021-03" db="EMBL/GenBank/DDBJ databases">
        <title>Genomic Encyclopedia of Type Strains, Phase IV (KMG-IV): sequencing the most valuable type-strain genomes for metagenomic binning, comparative biology and taxonomic classification.</title>
        <authorList>
            <person name="Goeker M."/>
        </authorList>
    </citation>
    <scope>NUCLEOTIDE SEQUENCE [LARGE SCALE GENOMIC DNA]</scope>
    <source>
        <strain evidence="5 6">DSM 21292</strain>
    </source>
</reference>
<comment type="caution">
    <text evidence="5">The sequence shown here is derived from an EMBL/GenBank/DDBJ whole genome shotgun (WGS) entry which is preliminary data.</text>
</comment>
<evidence type="ECO:0000259" key="4">
    <source>
        <dbReference type="Pfam" id="PF02357"/>
    </source>
</evidence>
<dbReference type="InterPro" id="IPR006645">
    <property type="entry name" value="NGN-like_dom"/>
</dbReference>
<dbReference type="NCBIfam" id="NF033641">
    <property type="entry name" value="antiterm_LoaP"/>
    <property type="match status" value="1"/>
</dbReference>
<proteinExistence type="predicted"/>
<dbReference type="SUPFAM" id="SSF82679">
    <property type="entry name" value="N-utilization substance G protein NusG, N-terminal domain"/>
    <property type="match status" value="1"/>
</dbReference>
<dbReference type="EMBL" id="JAGIKV010000014">
    <property type="protein sequence ID" value="MBP2247252.1"/>
    <property type="molecule type" value="Genomic_DNA"/>
</dbReference>
<keyword evidence="3" id="KW-0804">Transcription</keyword>
<evidence type="ECO:0000313" key="5">
    <source>
        <dbReference type="EMBL" id="MBP2247252.1"/>
    </source>
</evidence>
<sequence>MGESMNWYSFFVQSGKEEEIKLFMDRFYALQHLSCLVPKRMIPERKQGKTRHCTKVLFPGYIFIQTGQIHDLYYNIKKTPYILYMVNGGIHKHDQAANFFTPIPKEQMDWLIQLCGDNGTMGYSDIILGGNQIKVTSGPLLGKEAMIRKIDKRKSRAKIEVQLLNEVKLIDVGVNVSLA</sequence>
<feature type="domain" description="NusG-like N-terminal" evidence="4">
    <location>
        <begin position="5"/>
        <end position="109"/>
    </location>
</feature>
<accession>A0ABS4RWH0</accession>
<dbReference type="SUPFAM" id="SSF50104">
    <property type="entry name" value="Translation proteins SH3-like domain"/>
    <property type="match status" value="1"/>
</dbReference>
<keyword evidence="2" id="KW-0805">Transcription regulation</keyword>
<dbReference type="Gene3D" id="3.30.70.940">
    <property type="entry name" value="NusG, N-terminal domain"/>
    <property type="match status" value="1"/>
</dbReference>
<dbReference type="Gene3D" id="2.30.30.30">
    <property type="match status" value="1"/>
</dbReference>
<name>A0ABS4RWH0_PAEXY</name>
<organism evidence="5 6">
    <name type="scientific">Paenibacillus xylanexedens</name>
    <dbReference type="NCBI Taxonomy" id="528191"/>
    <lineage>
        <taxon>Bacteria</taxon>
        <taxon>Bacillati</taxon>
        <taxon>Bacillota</taxon>
        <taxon>Bacilli</taxon>
        <taxon>Bacillales</taxon>
        <taxon>Paenibacillaceae</taxon>
        <taxon>Paenibacillus</taxon>
    </lineage>
</organism>